<evidence type="ECO:0000256" key="3">
    <source>
        <dbReference type="SAM" id="MobiDB-lite"/>
    </source>
</evidence>
<dbReference type="PANTHER" id="PTHR11177">
    <property type="entry name" value="CHITINASE"/>
    <property type="match status" value="1"/>
</dbReference>
<dbReference type="InParanoid" id="A0A6I8PF79"/>
<reference evidence="5" key="3">
    <citation type="submission" date="2025-09" db="UniProtKB">
        <authorList>
            <consortium name="Ensembl"/>
        </authorList>
    </citation>
    <scope>IDENTIFICATION</scope>
    <source>
        <strain evidence="5">Glennie</strain>
    </source>
</reference>
<dbReference type="GO" id="GO:0008061">
    <property type="term" value="F:chitin binding"/>
    <property type="evidence" value="ECO:0007669"/>
    <property type="project" value="InterPro"/>
</dbReference>
<dbReference type="InterPro" id="IPR011583">
    <property type="entry name" value="Chitinase_II/V-like_cat"/>
</dbReference>
<reference evidence="5" key="2">
    <citation type="submission" date="2025-08" db="UniProtKB">
        <authorList>
            <consortium name="Ensembl"/>
        </authorList>
    </citation>
    <scope>IDENTIFICATION</scope>
    <source>
        <strain evidence="5">Glennie</strain>
    </source>
</reference>
<keyword evidence="2" id="KW-1015">Disulfide bond</keyword>
<dbReference type="GO" id="GO:0006032">
    <property type="term" value="P:chitin catabolic process"/>
    <property type="evidence" value="ECO:0000318"/>
    <property type="project" value="GO_Central"/>
</dbReference>
<dbReference type="AlphaFoldDB" id="A0A6I8PF79"/>
<dbReference type="SMART" id="SM00636">
    <property type="entry name" value="Glyco_18"/>
    <property type="match status" value="1"/>
</dbReference>
<keyword evidence="1" id="KW-0732">Signal</keyword>
<evidence type="ECO:0000313" key="5">
    <source>
        <dbReference type="Ensembl" id="ENSOANP00000051392.1"/>
    </source>
</evidence>
<dbReference type="CDD" id="cd02872">
    <property type="entry name" value="GH18_chitolectin_chitotriosidase"/>
    <property type="match status" value="1"/>
</dbReference>
<feature type="region of interest" description="Disordered" evidence="3">
    <location>
        <begin position="413"/>
        <end position="460"/>
    </location>
</feature>
<evidence type="ECO:0000259" key="4">
    <source>
        <dbReference type="PROSITE" id="PS51910"/>
    </source>
</evidence>
<dbReference type="OMA" id="NDYNCES"/>
<dbReference type="PANTHER" id="PTHR11177:SF248">
    <property type="entry name" value="CHITOTRIOSIDASE-1"/>
    <property type="match status" value="1"/>
</dbReference>
<dbReference type="InterPro" id="IPR050314">
    <property type="entry name" value="Glycosyl_Hydrlase_18"/>
</dbReference>
<dbReference type="GO" id="GO:0005576">
    <property type="term" value="C:extracellular region"/>
    <property type="evidence" value="ECO:0000318"/>
    <property type="project" value="GO_Central"/>
</dbReference>
<evidence type="ECO:0000313" key="6">
    <source>
        <dbReference type="Proteomes" id="UP000002279"/>
    </source>
</evidence>
<feature type="domain" description="GH18" evidence="4">
    <location>
        <begin position="42"/>
        <end position="412"/>
    </location>
</feature>
<organism evidence="5 6">
    <name type="scientific">Ornithorhynchus anatinus</name>
    <name type="common">Duckbill platypus</name>
    <dbReference type="NCBI Taxonomy" id="9258"/>
    <lineage>
        <taxon>Eukaryota</taxon>
        <taxon>Metazoa</taxon>
        <taxon>Chordata</taxon>
        <taxon>Craniata</taxon>
        <taxon>Vertebrata</taxon>
        <taxon>Euteleostomi</taxon>
        <taxon>Mammalia</taxon>
        <taxon>Monotremata</taxon>
        <taxon>Ornithorhynchidae</taxon>
        <taxon>Ornithorhynchus</taxon>
    </lineage>
</organism>
<evidence type="ECO:0000256" key="2">
    <source>
        <dbReference type="ARBA" id="ARBA00023157"/>
    </source>
</evidence>
<dbReference type="Pfam" id="PF00704">
    <property type="entry name" value="Glyco_hydro_18"/>
    <property type="match status" value="1"/>
</dbReference>
<dbReference type="InterPro" id="IPR001223">
    <property type="entry name" value="Glyco_hydro18_cat"/>
</dbReference>
<keyword evidence="6" id="KW-1185">Reference proteome</keyword>
<accession>A0A6I8PF79</accession>
<proteinExistence type="predicted"/>
<dbReference type="SUPFAM" id="SSF54556">
    <property type="entry name" value="Chitinase insertion domain"/>
    <property type="match status" value="1"/>
</dbReference>
<dbReference type="Bgee" id="ENSOANG00000015429">
    <property type="expression patterns" value="Expressed in endometrium and 2 other cell types or tissues"/>
</dbReference>
<reference evidence="5 6" key="1">
    <citation type="journal article" date="2008" name="Nature">
        <title>Genome analysis of the platypus reveals unique signatures of evolution.</title>
        <authorList>
            <person name="Warren W.C."/>
            <person name="Hillier L.W."/>
            <person name="Marshall Graves J.A."/>
            <person name="Birney E."/>
            <person name="Ponting C.P."/>
            <person name="Grutzner F."/>
            <person name="Belov K."/>
            <person name="Miller W."/>
            <person name="Clarke L."/>
            <person name="Chinwalla A.T."/>
            <person name="Yang S.P."/>
            <person name="Heger A."/>
            <person name="Locke D.P."/>
            <person name="Miethke P."/>
            <person name="Waters P.D."/>
            <person name="Veyrunes F."/>
            <person name="Fulton L."/>
            <person name="Fulton B."/>
            <person name="Graves T."/>
            <person name="Wallis J."/>
            <person name="Puente X.S."/>
            <person name="Lopez-Otin C."/>
            <person name="Ordonez G.R."/>
            <person name="Eichler E.E."/>
            <person name="Chen L."/>
            <person name="Cheng Z."/>
            <person name="Deakin J.E."/>
            <person name="Alsop A."/>
            <person name="Thompson K."/>
            <person name="Kirby P."/>
            <person name="Papenfuss A.T."/>
            <person name="Wakefield M.J."/>
            <person name="Olender T."/>
            <person name="Lancet D."/>
            <person name="Huttley G.A."/>
            <person name="Smit A.F."/>
            <person name="Pask A."/>
            <person name="Temple-Smith P."/>
            <person name="Batzer M.A."/>
            <person name="Walker J.A."/>
            <person name="Konkel M.K."/>
            <person name="Harris R.S."/>
            <person name="Whittington C.M."/>
            <person name="Wong E.S."/>
            <person name="Gemmell N.J."/>
            <person name="Buschiazzo E."/>
            <person name="Vargas Jentzsch I.M."/>
            <person name="Merkel A."/>
            <person name="Schmitz J."/>
            <person name="Zemann A."/>
            <person name="Churakov G."/>
            <person name="Kriegs J.O."/>
            <person name="Brosius J."/>
            <person name="Murchison E.P."/>
            <person name="Sachidanandam R."/>
            <person name="Smith C."/>
            <person name="Hannon G.J."/>
            <person name="Tsend-Ayush E."/>
            <person name="McMillan D."/>
            <person name="Attenborough R."/>
            <person name="Rens W."/>
            <person name="Ferguson-Smith M."/>
            <person name="Lefevre C.M."/>
            <person name="Sharp J.A."/>
            <person name="Nicholas K.R."/>
            <person name="Ray D.A."/>
            <person name="Kube M."/>
            <person name="Reinhardt R."/>
            <person name="Pringle T.H."/>
            <person name="Taylor J."/>
            <person name="Jones R.C."/>
            <person name="Nixon B."/>
            <person name="Dacheux J.L."/>
            <person name="Niwa H."/>
            <person name="Sekita Y."/>
            <person name="Huang X."/>
            <person name="Stark A."/>
            <person name="Kheradpour P."/>
            <person name="Kellis M."/>
            <person name="Flicek P."/>
            <person name="Chen Y."/>
            <person name="Webber C."/>
            <person name="Hardison R."/>
            <person name="Nelson J."/>
            <person name="Hallsworth-Pepin K."/>
            <person name="Delehaunty K."/>
            <person name="Markovic C."/>
            <person name="Minx P."/>
            <person name="Feng Y."/>
            <person name="Kremitzki C."/>
            <person name="Mitreva M."/>
            <person name="Glasscock J."/>
            <person name="Wylie T."/>
            <person name="Wohldmann P."/>
            <person name="Thiru P."/>
            <person name="Nhan M.N."/>
            <person name="Pohl C.S."/>
            <person name="Smith S.M."/>
            <person name="Hou S."/>
            <person name="Nefedov M."/>
            <person name="de Jong P.J."/>
            <person name="Renfree M.B."/>
            <person name="Mardis E.R."/>
            <person name="Wilson R.K."/>
        </authorList>
    </citation>
    <scope>NUCLEOTIDE SEQUENCE [LARGE SCALE GENOMIC DNA]</scope>
    <source>
        <strain evidence="5 6">Glennie</strain>
    </source>
</reference>
<dbReference type="InterPro" id="IPR029070">
    <property type="entry name" value="Chitinase_insertion_sf"/>
</dbReference>
<dbReference type="FunFam" id="3.10.50.10:FF:000001">
    <property type="entry name" value="Chitinase 3-like 1"/>
    <property type="match status" value="1"/>
</dbReference>
<dbReference type="Gene3D" id="3.10.50.10">
    <property type="match status" value="1"/>
</dbReference>
<feature type="compositionally biased region" description="Polar residues" evidence="3">
    <location>
        <begin position="449"/>
        <end position="460"/>
    </location>
</feature>
<name>A0A6I8PF79_ORNAN</name>
<evidence type="ECO:0000256" key="1">
    <source>
        <dbReference type="ARBA" id="ARBA00022729"/>
    </source>
</evidence>
<dbReference type="Ensembl" id="ENSOANT00000056202.1">
    <property type="protein sequence ID" value="ENSOANP00000051392.1"/>
    <property type="gene ID" value="ENSOANG00000015429.3"/>
</dbReference>
<dbReference type="GO" id="GO:0005975">
    <property type="term" value="P:carbohydrate metabolic process"/>
    <property type="evidence" value="ECO:0007669"/>
    <property type="project" value="InterPro"/>
</dbReference>
<dbReference type="GeneTree" id="ENSGT00940000162223"/>
<dbReference type="FunFam" id="3.20.20.80:FF:000007">
    <property type="entry name" value="Acidic mammalian chitinase"/>
    <property type="match status" value="1"/>
</dbReference>
<dbReference type="SUPFAM" id="SSF51445">
    <property type="entry name" value="(Trans)glycosidases"/>
    <property type="match status" value="1"/>
</dbReference>
<sequence length="460" mass="50962">MLVFVKRLLCAEHCSKRWGRHRGIRSSHVGPDARSLPPGSAYKLVCYFTSWAQFRPTPAWLLPKDLDPTLCTHLVYAFASMHHNRITAHEWNDEAVLYPQLNSLKKSNKDLRTLLAIGGWNFGMSRFSTMVATPTNRKTFIDSASAFLRQHGFDGLDLVFEYPGTRGSPRRDKGLFTVLIQELLEAFEAEARATGRPRLLVTAAVSAFRNTIQLAYEVARIGALLDYISVMTYDFHGSWNSVTGHNSPLHEGPTDTGRFLSSPSPQASAMKLWRDGGVPAEKLIMGFPTYGRTFDIAGSGPGVGDPAFGPADPGDYTQESGVWAYYEICTFIKDATVRWAEKQKVPYAYTQNQWVTFDNADSYAYKVRFLRQSGHFGGAMVWTLDMDDFNGSFCGEGPFPLVSKLKNLLEGSSKSTQGGELEDRHQGDHGLLISEVSGPNPNPQPSAWLGNSPSFGQSLP</sequence>
<dbReference type="GO" id="GO:0004568">
    <property type="term" value="F:chitinase activity"/>
    <property type="evidence" value="ECO:0000318"/>
    <property type="project" value="GO_Central"/>
</dbReference>
<protein>
    <recommendedName>
        <fullName evidence="4">GH18 domain-containing protein</fullName>
    </recommendedName>
</protein>
<dbReference type="PROSITE" id="PS51910">
    <property type="entry name" value="GH18_2"/>
    <property type="match status" value="1"/>
</dbReference>
<dbReference type="InterPro" id="IPR017853">
    <property type="entry name" value="GH"/>
</dbReference>
<dbReference type="Proteomes" id="UP000002279">
    <property type="component" value="Chromosome 7"/>
</dbReference>
<dbReference type="Gene3D" id="3.20.20.80">
    <property type="entry name" value="Glycosidases"/>
    <property type="match status" value="1"/>
</dbReference>